<organism evidence="2 3">
    <name type="scientific">Cytobacillus oceanisediminis</name>
    <dbReference type="NCBI Taxonomy" id="665099"/>
    <lineage>
        <taxon>Bacteria</taxon>
        <taxon>Bacillati</taxon>
        <taxon>Bacillota</taxon>
        <taxon>Bacilli</taxon>
        <taxon>Bacillales</taxon>
        <taxon>Bacillaceae</taxon>
        <taxon>Cytobacillus</taxon>
    </lineage>
</organism>
<proteinExistence type="predicted"/>
<evidence type="ECO:0000256" key="1">
    <source>
        <dbReference type="SAM" id="MobiDB-lite"/>
    </source>
</evidence>
<dbReference type="Proteomes" id="UP000180194">
    <property type="component" value="Unassembled WGS sequence"/>
</dbReference>
<dbReference type="RefSeq" id="WP_071159929.1">
    <property type="nucleotide sequence ID" value="NZ_MBRJ01000059.1"/>
</dbReference>
<feature type="region of interest" description="Disordered" evidence="1">
    <location>
        <begin position="1"/>
        <end position="41"/>
    </location>
</feature>
<evidence type="ECO:0000313" key="2">
    <source>
        <dbReference type="EMBL" id="OHX41399.1"/>
    </source>
</evidence>
<keyword evidence="3" id="KW-1185">Reference proteome</keyword>
<sequence length="156" mass="18293">MSSLNPIFDEIKSNKVSKSNSQPKGKPTKPRKERSDKTQNCKLPVDHILHMQLRRYVKLAYSLYMKKTGKPLSQTKFNTLLLRYVLNHQDIINWDWPYKDSKRYMHTNLLKSEHREIGGPYGLAIQKGFSDRKTVYIMIKSGVQWLERGGDLEKII</sequence>
<feature type="compositionally biased region" description="Polar residues" evidence="1">
    <location>
        <begin position="14"/>
        <end position="23"/>
    </location>
</feature>
<reference evidence="2 3" key="1">
    <citation type="submission" date="2016-07" db="EMBL/GenBank/DDBJ databases">
        <title>Bacillus oceanisediminis whole genome.</title>
        <authorList>
            <person name="Pal Y."/>
            <person name="Verma A."/>
            <person name="Mual P."/>
            <person name="Srinivasan K."/>
        </authorList>
    </citation>
    <scope>NUCLEOTIDE SEQUENCE [LARGE SCALE GENOMIC DNA]</scope>
    <source>
        <strain evidence="2 3">Bhandara28</strain>
    </source>
</reference>
<name>A0ABX3CKL5_9BACI</name>
<comment type="caution">
    <text evidence="2">The sequence shown here is derived from an EMBL/GenBank/DDBJ whole genome shotgun (WGS) entry which is preliminary data.</text>
</comment>
<protein>
    <submittedName>
        <fullName evidence="2">Uncharacterized protein</fullName>
    </submittedName>
</protein>
<evidence type="ECO:0000313" key="3">
    <source>
        <dbReference type="Proteomes" id="UP000180194"/>
    </source>
</evidence>
<accession>A0ABX3CKL5</accession>
<dbReference type="EMBL" id="MBRJ01000059">
    <property type="protein sequence ID" value="OHX41399.1"/>
    <property type="molecule type" value="Genomic_DNA"/>
</dbReference>
<gene>
    <name evidence="2" type="ORF">BBV17_28810</name>
</gene>